<evidence type="ECO:0000259" key="10">
    <source>
        <dbReference type="SMART" id="SM00831"/>
    </source>
</evidence>
<evidence type="ECO:0000313" key="12">
    <source>
        <dbReference type="RefSeq" id="XP_010791433.1"/>
    </source>
</evidence>
<evidence type="ECO:0000256" key="9">
    <source>
        <dbReference type="SAM" id="Phobius"/>
    </source>
</evidence>
<evidence type="ECO:0000256" key="6">
    <source>
        <dbReference type="ARBA" id="ARBA00022967"/>
    </source>
</evidence>
<dbReference type="GO" id="GO:0016020">
    <property type="term" value="C:membrane"/>
    <property type="evidence" value="ECO:0007669"/>
    <property type="project" value="UniProtKB-SubCell"/>
</dbReference>
<keyword evidence="4" id="KW-0067">ATP-binding</keyword>
<organism evidence="11 12">
    <name type="scientific">Notothenia coriiceps</name>
    <name type="common">black rockcod</name>
    <dbReference type="NCBI Taxonomy" id="8208"/>
    <lineage>
        <taxon>Eukaryota</taxon>
        <taxon>Metazoa</taxon>
        <taxon>Chordata</taxon>
        <taxon>Craniata</taxon>
        <taxon>Vertebrata</taxon>
        <taxon>Euteleostomi</taxon>
        <taxon>Actinopterygii</taxon>
        <taxon>Neopterygii</taxon>
        <taxon>Teleostei</taxon>
        <taxon>Neoteleostei</taxon>
        <taxon>Acanthomorphata</taxon>
        <taxon>Eupercaria</taxon>
        <taxon>Perciformes</taxon>
        <taxon>Notothenioidei</taxon>
        <taxon>Nototheniidae</taxon>
        <taxon>Notothenia</taxon>
    </lineage>
</organism>
<dbReference type="RefSeq" id="XP_010791433.1">
    <property type="nucleotide sequence ID" value="XM_010793131.1"/>
</dbReference>
<dbReference type="FunFam" id="1.20.1110.10:FF:000065">
    <property type="entry name" value="Sarcoplasmic/endoplasmic reticulum calcium ATPase 1"/>
    <property type="match status" value="1"/>
</dbReference>
<keyword evidence="5" id="KW-0460">Magnesium</keyword>
<dbReference type="GeneID" id="104964377"/>
<dbReference type="Gene3D" id="1.20.1110.10">
    <property type="entry name" value="Calcium-transporting ATPase, transmembrane domain"/>
    <property type="match status" value="1"/>
</dbReference>
<keyword evidence="2 9" id="KW-0812">Transmembrane</keyword>
<dbReference type="InterPro" id="IPR004014">
    <property type="entry name" value="ATPase_P-typ_cation-transptr_N"/>
</dbReference>
<evidence type="ECO:0000256" key="3">
    <source>
        <dbReference type="ARBA" id="ARBA00022741"/>
    </source>
</evidence>
<dbReference type="Gene3D" id="2.70.150.10">
    <property type="entry name" value="Calcium-transporting ATPase, cytoplasmic transduction domain A"/>
    <property type="match status" value="1"/>
</dbReference>
<keyword evidence="11" id="KW-1185">Reference proteome</keyword>
<dbReference type="Pfam" id="PF00690">
    <property type="entry name" value="Cation_ATPase_N"/>
    <property type="match status" value="1"/>
</dbReference>
<dbReference type="SUPFAM" id="SSF81665">
    <property type="entry name" value="Calcium ATPase, transmembrane domain M"/>
    <property type="match status" value="1"/>
</dbReference>
<gene>
    <name evidence="12" type="primary">LOC104964377</name>
</gene>
<feature type="transmembrane region" description="Helical" evidence="9">
    <location>
        <begin position="84"/>
        <end position="107"/>
    </location>
</feature>
<evidence type="ECO:0000256" key="4">
    <source>
        <dbReference type="ARBA" id="ARBA00022840"/>
    </source>
</evidence>
<name>A0A6I9PVK4_9TELE</name>
<dbReference type="KEGG" id="ncc:104964377"/>
<dbReference type="InterPro" id="IPR023298">
    <property type="entry name" value="ATPase_P-typ_TM_dom_sf"/>
</dbReference>
<evidence type="ECO:0000256" key="8">
    <source>
        <dbReference type="ARBA" id="ARBA00023136"/>
    </source>
</evidence>
<feature type="transmembrane region" description="Helical" evidence="9">
    <location>
        <begin position="60"/>
        <end position="78"/>
    </location>
</feature>
<evidence type="ECO:0000313" key="11">
    <source>
        <dbReference type="Proteomes" id="UP000504611"/>
    </source>
</evidence>
<proteinExistence type="predicted"/>
<keyword evidence="3" id="KW-0547">Nucleotide-binding</keyword>
<dbReference type="OrthoDB" id="3352408at2759"/>
<evidence type="ECO:0000256" key="7">
    <source>
        <dbReference type="ARBA" id="ARBA00022989"/>
    </source>
</evidence>
<reference evidence="12" key="1">
    <citation type="submission" date="2025-08" db="UniProtKB">
        <authorList>
            <consortium name="RefSeq"/>
        </authorList>
    </citation>
    <scope>IDENTIFICATION</scope>
    <source>
        <tissue evidence="12">Muscle</tissue>
    </source>
</reference>
<keyword evidence="6" id="KW-1278">Translocase</keyword>
<accession>A0A6I9PVK4</accession>
<evidence type="ECO:0000256" key="1">
    <source>
        <dbReference type="ARBA" id="ARBA00004141"/>
    </source>
</evidence>
<feature type="domain" description="Cation-transporting P-type ATPase N-terminal" evidence="10">
    <location>
        <begin position="3"/>
        <end position="77"/>
    </location>
</feature>
<dbReference type="SMART" id="SM00831">
    <property type="entry name" value="Cation_ATPase_N"/>
    <property type="match status" value="1"/>
</dbReference>
<feature type="non-terminal residue" evidence="12">
    <location>
        <position position="113"/>
    </location>
</feature>
<comment type="subcellular location">
    <subcellularLocation>
        <location evidence="1">Membrane</location>
        <topology evidence="1">Multi-pass membrane protein</topology>
    </subcellularLocation>
</comment>
<protein>
    <submittedName>
        <fullName evidence="12">Sarcoplasmic/endoplasmic reticulum calcium ATPase 2-like</fullName>
    </submittedName>
</protein>
<sequence>MENSHTKSVEEVYSHFCVNESTGLSLDEVKRLRDKWGLNELPAEEGKSLMELVLEQFEDLLVRILLLAACISFVLAWFEEGEETITAFVEPFVILLILIANAIVGVWQVSRRF</sequence>
<dbReference type="Proteomes" id="UP000504611">
    <property type="component" value="Unplaced"/>
</dbReference>
<dbReference type="AlphaFoldDB" id="A0A6I9PVK4"/>
<evidence type="ECO:0000256" key="5">
    <source>
        <dbReference type="ARBA" id="ARBA00022842"/>
    </source>
</evidence>
<dbReference type="PANTHER" id="PTHR42861">
    <property type="entry name" value="CALCIUM-TRANSPORTING ATPASE"/>
    <property type="match status" value="1"/>
</dbReference>
<dbReference type="GO" id="GO:0005524">
    <property type="term" value="F:ATP binding"/>
    <property type="evidence" value="ECO:0007669"/>
    <property type="project" value="UniProtKB-KW"/>
</dbReference>
<evidence type="ECO:0000256" key="2">
    <source>
        <dbReference type="ARBA" id="ARBA00022692"/>
    </source>
</evidence>
<keyword evidence="8 9" id="KW-0472">Membrane</keyword>
<keyword evidence="7 9" id="KW-1133">Transmembrane helix</keyword>